<dbReference type="EC" id="3.5.2.6" evidence="4 9"/>
<dbReference type="InterPro" id="IPR001460">
    <property type="entry name" value="PCN-bd_Tpept"/>
</dbReference>
<dbReference type="InterPro" id="IPR001466">
    <property type="entry name" value="Beta-lactam-related"/>
</dbReference>
<evidence type="ECO:0000256" key="6">
    <source>
        <dbReference type="ARBA" id="ARBA00022801"/>
    </source>
</evidence>
<evidence type="ECO:0000256" key="2">
    <source>
        <dbReference type="ARBA" id="ARBA00007840"/>
    </source>
</evidence>
<dbReference type="InterPro" id="IPR012338">
    <property type="entry name" value="Beta-lactam/transpept-like"/>
</dbReference>
<evidence type="ECO:0000256" key="1">
    <source>
        <dbReference type="ARBA" id="ARBA00001526"/>
    </source>
</evidence>
<dbReference type="Gene3D" id="3.40.710.10">
    <property type="entry name" value="DD-peptidase/beta-lactamase superfamily"/>
    <property type="match status" value="2"/>
</dbReference>
<dbReference type="InterPro" id="IPR058136">
    <property type="entry name" value="AmpC"/>
</dbReference>
<dbReference type="GO" id="GO:0030288">
    <property type="term" value="C:outer membrane-bounded periplasmic space"/>
    <property type="evidence" value="ECO:0007669"/>
    <property type="project" value="InterPro"/>
</dbReference>
<evidence type="ECO:0000256" key="5">
    <source>
        <dbReference type="ARBA" id="ARBA00022729"/>
    </source>
</evidence>
<evidence type="ECO:0000256" key="10">
    <source>
        <dbReference type="SAM" id="SignalP"/>
    </source>
</evidence>
<keyword evidence="5 10" id="KW-0732">Signal</keyword>
<evidence type="ECO:0000256" key="4">
    <source>
        <dbReference type="ARBA" id="ARBA00012865"/>
    </source>
</evidence>
<dbReference type="Pfam" id="PF00905">
    <property type="entry name" value="Transpeptidase"/>
    <property type="match status" value="1"/>
</dbReference>
<dbReference type="InterPro" id="IPR050491">
    <property type="entry name" value="AmpC-like"/>
</dbReference>
<dbReference type="PROSITE" id="PS00336">
    <property type="entry name" value="BETA_LACTAMASE_C"/>
    <property type="match status" value="1"/>
</dbReference>
<dbReference type="NCBIfam" id="NF000270">
    <property type="entry name" value="bla_class_D_alt"/>
    <property type="match status" value="1"/>
</dbReference>
<feature type="modified residue" description="N6-carboxylysine" evidence="8">
    <location>
        <position position="58"/>
    </location>
</feature>
<keyword evidence="7 9" id="KW-0046">Antibiotic resistance</keyword>
<evidence type="ECO:0000259" key="11">
    <source>
        <dbReference type="Pfam" id="PF00144"/>
    </source>
</evidence>
<dbReference type="AlphaFoldDB" id="A0A7X4KQW8"/>
<comment type="catalytic activity">
    <reaction evidence="1 9">
        <text>a beta-lactam + H2O = a substituted beta-amino acid</text>
        <dbReference type="Rhea" id="RHEA:20401"/>
        <dbReference type="ChEBI" id="CHEBI:15377"/>
        <dbReference type="ChEBI" id="CHEBI:35627"/>
        <dbReference type="ChEBI" id="CHEBI:140347"/>
        <dbReference type="EC" id="3.5.2.6"/>
    </reaction>
</comment>
<comment type="caution">
    <text evidence="13">The sequence shown here is derived from an EMBL/GenBank/DDBJ whole genome shotgun (WGS) entry which is preliminary data.</text>
</comment>
<dbReference type="RefSeq" id="WP_161075628.1">
    <property type="nucleotide sequence ID" value="NZ_WWCU01000070.1"/>
</dbReference>
<feature type="domain" description="Penicillin-binding protein transpeptidase" evidence="12">
    <location>
        <begin position="29"/>
        <end position="245"/>
    </location>
</feature>
<dbReference type="GO" id="GO:0008658">
    <property type="term" value="F:penicillin binding"/>
    <property type="evidence" value="ECO:0007669"/>
    <property type="project" value="InterPro"/>
</dbReference>
<evidence type="ECO:0000313" key="13">
    <source>
        <dbReference type="EMBL" id="MYN11365.1"/>
    </source>
</evidence>
<keyword evidence="6 9" id="KW-0378">Hydrolase</keyword>
<comment type="similarity">
    <text evidence="2 9">Belongs to the class-C beta-lactamase family.</text>
</comment>
<feature type="signal peptide" evidence="10">
    <location>
        <begin position="1"/>
        <end position="25"/>
    </location>
</feature>
<comment type="similarity">
    <text evidence="3 9">Belongs to the class-D beta-lactamase family.</text>
</comment>
<dbReference type="GO" id="GO:0008800">
    <property type="term" value="F:beta-lactamase activity"/>
    <property type="evidence" value="ECO:0007669"/>
    <property type="project" value="UniProtKB-UniRule"/>
</dbReference>
<evidence type="ECO:0000256" key="9">
    <source>
        <dbReference type="RuleBase" id="RU361140"/>
    </source>
</evidence>
<protein>
    <recommendedName>
        <fullName evidence="4 9">Beta-lactamase</fullName>
        <ecNumber evidence="4 9">3.5.2.6</ecNumber>
    </recommendedName>
</protein>
<evidence type="ECO:0000313" key="14">
    <source>
        <dbReference type="Proteomes" id="UP000450676"/>
    </source>
</evidence>
<dbReference type="PANTHER" id="PTHR46825:SF8">
    <property type="entry name" value="BETA-LACTAMASE-RELATED"/>
    <property type="match status" value="1"/>
</dbReference>
<evidence type="ECO:0000259" key="12">
    <source>
        <dbReference type="Pfam" id="PF00905"/>
    </source>
</evidence>
<keyword evidence="14" id="KW-1185">Reference proteome</keyword>
<name>A0A7X4KQW8_9BURK</name>
<evidence type="ECO:0000256" key="8">
    <source>
        <dbReference type="PIRSR" id="PIRSR602137-50"/>
    </source>
</evidence>
<dbReference type="PROSITE" id="PS00337">
    <property type="entry name" value="BETA_LACTAMASE_D"/>
    <property type="match status" value="1"/>
</dbReference>
<dbReference type="GO" id="GO:0046677">
    <property type="term" value="P:response to antibiotic"/>
    <property type="evidence" value="ECO:0007669"/>
    <property type="project" value="UniProtKB-UniRule"/>
</dbReference>
<organism evidence="13 14">
    <name type="scientific">Pseudoduganella aquatica</name>
    <dbReference type="NCBI Taxonomy" id="2660641"/>
    <lineage>
        <taxon>Bacteria</taxon>
        <taxon>Pseudomonadati</taxon>
        <taxon>Pseudomonadota</taxon>
        <taxon>Betaproteobacteria</taxon>
        <taxon>Burkholderiales</taxon>
        <taxon>Oxalobacteraceae</taxon>
        <taxon>Telluria group</taxon>
        <taxon>Pseudoduganella</taxon>
    </lineage>
</organism>
<dbReference type="EMBL" id="WWCU01000070">
    <property type="protein sequence ID" value="MYN11365.1"/>
    <property type="molecule type" value="Genomic_DNA"/>
</dbReference>
<dbReference type="InterPro" id="IPR002137">
    <property type="entry name" value="Beta-lactam_class-D_AS"/>
</dbReference>
<dbReference type="Pfam" id="PF00144">
    <property type="entry name" value="Beta-lactamase"/>
    <property type="match status" value="1"/>
</dbReference>
<gene>
    <name evidence="13" type="primary">blaOXA</name>
    <name evidence="13" type="ORF">GTP77_29050</name>
</gene>
<proteinExistence type="inferred from homology"/>
<feature type="domain" description="Beta-lactamase-related" evidence="11">
    <location>
        <begin position="261"/>
        <end position="607"/>
    </location>
</feature>
<reference evidence="13 14" key="1">
    <citation type="submission" date="2019-12" db="EMBL/GenBank/DDBJ databases">
        <title>Novel species isolated from a subtropical stream in China.</title>
        <authorList>
            <person name="Lu H."/>
        </authorList>
    </citation>
    <scope>NUCLEOTIDE SEQUENCE [LARGE SCALE GENOMIC DNA]</scope>
    <source>
        <strain evidence="13 14">FT127W</strain>
    </source>
</reference>
<dbReference type="NCBIfam" id="NF033085">
    <property type="entry name" value="bla_class_C"/>
    <property type="match status" value="1"/>
</dbReference>
<evidence type="ECO:0000256" key="7">
    <source>
        <dbReference type="ARBA" id="ARBA00023251"/>
    </source>
</evidence>
<sequence length="620" mass="66774">MEFRMIAMAALGSLAALAAAPAAHGAEICTAIADAATGKVLMQRGDCQRQVTPASTFKIPISLMGYDAGFLKDEHTPELPFRQGYVDWRPSWRSASDPAKWMSESVVWYSQQVTQALGKVQFAAYTRRFEYGNADVSGDAGHDGLTASWLESSLRISPLGQLSFLGKVVNRQLGVSAHAYEMTERLMRFGQSPEGWRINGKTGAGSGYGWYVGWATKGERKYLFARLMQRDKSMPQEVSSGPLARDGFIADFPALVNAIEVDQAIQPLLEKNAIPGMAVALSVNGKHYFYNYGVASKDTGQAVSNATLFELGSLSKPFTATLATYAQAQGKLAMTDPVSRHVPYLRGSVFDRVSLIHLGTHTVGDFPMQVPAEIKSYEQLMDYYKNWQPAHAPGTHRTYSNLGIGLLSIATARSLGVPYADAVERTLFPALGMEHSYIRVPAAQMAQYAQGYNSKGAPVRVNPDVLAEEAYGVKSNTRDMIRFVDANMGLLPLDAKLARAVADTHAGYFTLGAMTQDLIWEQYAGQAGLEQLLASTAEKTVWQANPVGAVAPPSAPQADAWLHKTGATGGFAAYALFNPARKVGIVMLSNRGLPGSERVSAAYEVLSRVAPGAAPAAAAP</sequence>
<dbReference type="Proteomes" id="UP000450676">
    <property type="component" value="Unassembled WGS sequence"/>
</dbReference>
<dbReference type="SUPFAM" id="SSF56601">
    <property type="entry name" value="beta-lactamase/transpeptidase-like"/>
    <property type="match status" value="2"/>
</dbReference>
<feature type="chain" id="PRO_5030577051" description="Beta-lactamase" evidence="10">
    <location>
        <begin position="26"/>
        <end position="620"/>
    </location>
</feature>
<evidence type="ECO:0000256" key="3">
    <source>
        <dbReference type="ARBA" id="ARBA00007898"/>
    </source>
</evidence>
<dbReference type="InterPro" id="IPR001586">
    <property type="entry name" value="Beta-lactam_class-C_AS"/>
</dbReference>
<dbReference type="GO" id="GO:0017001">
    <property type="term" value="P:antibiotic catabolic process"/>
    <property type="evidence" value="ECO:0007669"/>
    <property type="project" value="InterPro"/>
</dbReference>
<feature type="active site" description="Acyl-ester intermediate" evidence="8">
    <location>
        <position position="55"/>
    </location>
</feature>
<accession>A0A7X4KQW8</accession>
<dbReference type="PANTHER" id="PTHR46825">
    <property type="entry name" value="D-ALANYL-D-ALANINE-CARBOXYPEPTIDASE/ENDOPEPTIDASE AMPH"/>
    <property type="match status" value="1"/>
</dbReference>